<dbReference type="GO" id="GO:0019867">
    <property type="term" value="C:outer membrane"/>
    <property type="evidence" value="ECO:0007669"/>
    <property type="project" value="InterPro"/>
</dbReference>
<keyword evidence="2" id="KW-0472">Membrane</keyword>
<accession>A0A6G7PVA1</accession>
<name>A0A6G7PVA1_9BACT</name>
<gene>
    <name evidence="4" type="ORF">G4V39_04145</name>
</gene>
<dbReference type="SMART" id="SM00028">
    <property type="entry name" value="TPR"/>
    <property type="match status" value="4"/>
</dbReference>
<evidence type="ECO:0000256" key="3">
    <source>
        <dbReference type="ARBA" id="ARBA00023237"/>
    </source>
</evidence>
<dbReference type="InterPro" id="IPR011662">
    <property type="entry name" value="Secretin/TonB_short_N"/>
</dbReference>
<keyword evidence="3" id="KW-0998">Cell outer membrane</keyword>
<evidence type="ECO:0000313" key="4">
    <source>
        <dbReference type="EMBL" id="QIJ71517.1"/>
    </source>
</evidence>
<organism evidence="4 5">
    <name type="scientific">Thermosulfuriphilus ammonigenes</name>
    <dbReference type="NCBI Taxonomy" id="1936021"/>
    <lineage>
        <taxon>Bacteria</taxon>
        <taxon>Pseudomonadati</taxon>
        <taxon>Thermodesulfobacteriota</taxon>
        <taxon>Thermodesulfobacteria</taxon>
        <taxon>Thermodesulfobacteriales</taxon>
        <taxon>Thermodesulfobacteriaceae</taxon>
        <taxon>Thermosulfuriphilus</taxon>
    </lineage>
</organism>
<sequence length="457" mass="50967">MVRILTFLVFTLTLLNSPLVWGDYVSEIGLQAEGKGRVALIIRGKIGSVDSKLKRSPARIEIRLRGLASESKGLPSLLSGDRGLISKVLITPRGKDLMIRLFLLDDQNVAYRVLKAREGVRVIVWKEGQGPEGSSGLSPEVRKISTYSGQRITVDFYKADIHNVFRLLGDISGRNFIVDEGVKGTVTLSLKDVPWDLALELILDLKGLEKEERLNTILIRPHSPKKEGQTKTGEAIGELKTKIVSPEVIQMARIIRAEKKAQHEARELVERAWKLEKAGRSLEAIDLYEQAYTLNTEAVDIAKKLAYLHYQTGNYFKAAFYSQAVLKRTPLDAEAALYGALAEASLGNAELAETLFQKALTGRPHLAEVYYNYAAFLEKQGRFPEALKFYQRYEEEAGPSLQVAVAKARVWEKIDPGQACSSYDQLLQGGFRLPEAIKKIIKEKRDKVCQGGEQNAP</sequence>
<dbReference type="InterPro" id="IPR019734">
    <property type="entry name" value="TPR_rpt"/>
</dbReference>
<evidence type="ECO:0000256" key="1">
    <source>
        <dbReference type="ARBA" id="ARBA00022448"/>
    </source>
</evidence>
<dbReference type="SMART" id="SM00965">
    <property type="entry name" value="STN"/>
    <property type="match status" value="1"/>
</dbReference>
<dbReference type="InterPro" id="IPR011990">
    <property type="entry name" value="TPR-like_helical_dom_sf"/>
</dbReference>
<evidence type="ECO:0000313" key="5">
    <source>
        <dbReference type="Proteomes" id="UP000502179"/>
    </source>
</evidence>
<dbReference type="Pfam" id="PF13432">
    <property type="entry name" value="TPR_16"/>
    <property type="match status" value="1"/>
</dbReference>
<dbReference type="InterPro" id="IPR051808">
    <property type="entry name" value="Type_IV_pilus_biogenesis"/>
</dbReference>
<keyword evidence="1" id="KW-0813">Transport</keyword>
<dbReference type="EMBL" id="CP048877">
    <property type="protein sequence ID" value="QIJ71517.1"/>
    <property type="molecule type" value="Genomic_DNA"/>
</dbReference>
<evidence type="ECO:0000256" key="2">
    <source>
        <dbReference type="ARBA" id="ARBA00023136"/>
    </source>
</evidence>
<dbReference type="Pfam" id="PF07660">
    <property type="entry name" value="STN"/>
    <property type="match status" value="1"/>
</dbReference>
<proteinExistence type="predicted"/>
<dbReference type="Proteomes" id="UP000502179">
    <property type="component" value="Chromosome"/>
</dbReference>
<keyword evidence="5" id="KW-1185">Reference proteome</keyword>
<dbReference type="Pfam" id="PF14559">
    <property type="entry name" value="TPR_19"/>
    <property type="match status" value="1"/>
</dbReference>
<dbReference type="PANTHER" id="PTHR30604">
    <property type="entry name" value="PROTEIN TRANSPORT PROTEIN HOFQ"/>
    <property type="match status" value="1"/>
</dbReference>
<dbReference type="AlphaFoldDB" id="A0A6G7PVA1"/>
<dbReference type="KEGG" id="tav:G4V39_04145"/>
<dbReference type="PANTHER" id="PTHR30604:SF1">
    <property type="entry name" value="DNA UTILIZATION PROTEIN HOFQ"/>
    <property type="match status" value="1"/>
</dbReference>
<reference evidence="4 5" key="1">
    <citation type="submission" date="2020-02" db="EMBL/GenBank/DDBJ databases">
        <title>Genome analysis of Thermosulfuriphilus ammonigenes ST65T, an anaerobic thermophilic chemolithoautotrophic bacterium isolated from a deep-sea hydrothermal vent.</title>
        <authorList>
            <person name="Slobodkina G."/>
            <person name="Allioux M."/>
            <person name="Merkel A."/>
            <person name="Alain K."/>
            <person name="Jebbar M."/>
            <person name="Slobodkin A."/>
        </authorList>
    </citation>
    <scope>NUCLEOTIDE SEQUENCE [LARGE SCALE GENOMIC DNA]</scope>
    <source>
        <strain evidence="4 5">ST65</strain>
    </source>
</reference>
<dbReference type="SUPFAM" id="SSF48452">
    <property type="entry name" value="TPR-like"/>
    <property type="match status" value="1"/>
</dbReference>
<dbReference type="Gene3D" id="1.25.40.10">
    <property type="entry name" value="Tetratricopeptide repeat domain"/>
    <property type="match status" value="1"/>
</dbReference>
<dbReference type="Gene3D" id="3.30.1370.130">
    <property type="match status" value="1"/>
</dbReference>
<protein>
    <submittedName>
        <fullName evidence="4">Tetratricopeptide repeat protein</fullName>
    </submittedName>
</protein>
<dbReference type="RefSeq" id="WP_166031736.1">
    <property type="nucleotide sequence ID" value="NZ_CP048877.1"/>
</dbReference>